<accession>A0A0V1K9V5</accession>
<sequence length="62" mass="7140">MDALKSKYNKSQFCQIAAIEHRVTEFDIIHDEKGFLLCSPLLNLFIGQLRMDIKNGGRSKEK</sequence>
<protein>
    <submittedName>
        <fullName evidence="1">Uncharacterized protein</fullName>
    </submittedName>
</protein>
<reference evidence="1 2" key="1">
    <citation type="submission" date="2015-01" db="EMBL/GenBank/DDBJ databases">
        <title>Evolution of Trichinella species and genotypes.</title>
        <authorList>
            <person name="Korhonen P.K."/>
            <person name="Edoardo P."/>
            <person name="Giuseppe L.R."/>
            <person name="Gasser R.B."/>
        </authorList>
    </citation>
    <scope>NUCLEOTIDE SEQUENCE [LARGE SCALE GENOMIC DNA]</scope>
    <source>
        <strain evidence="1">ISS176</strain>
    </source>
</reference>
<proteinExistence type="predicted"/>
<dbReference type="EMBL" id="JYDV01000007">
    <property type="protein sequence ID" value="KRZ44017.1"/>
    <property type="molecule type" value="Genomic_DNA"/>
</dbReference>
<gene>
    <name evidence="1" type="ORF">T4C_7034</name>
</gene>
<dbReference type="Proteomes" id="UP000054826">
    <property type="component" value="Unassembled WGS sequence"/>
</dbReference>
<name>A0A0V1K9V5_TRIPS</name>
<dbReference type="AlphaFoldDB" id="A0A0V1K9V5"/>
<evidence type="ECO:0000313" key="1">
    <source>
        <dbReference type="EMBL" id="KRZ44017.1"/>
    </source>
</evidence>
<comment type="caution">
    <text evidence="1">The sequence shown here is derived from an EMBL/GenBank/DDBJ whole genome shotgun (WGS) entry which is preliminary data.</text>
</comment>
<organism evidence="1 2">
    <name type="scientific">Trichinella pseudospiralis</name>
    <name type="common">Parasitic roundworm</name>
    <dbReference type="NCBI Taxonomy" id="6337"/>
    <lineage>
        <taxon>Eukaryota</taxon>
        <taxon>Metazoa</taxon>
        <taxon>Ecdysozoa</taxon>
        <taxon>Nematoda</taxon>
        <taxon>Enoplea</taxon>
        <taxon>Dorylaimia</taxon>
        <taxon>Trichinellida</taxon>
        <taxon>Trichinellidae</taxon>
        <taxon>Trichinella</taxon>
    </lineage>
</organism>
<evidence type="ECO:0000313" key="2">
    <source>
        <dbReference type="Proteomes" id="UP000054826"/>
    </source>
</evidence>